<dbReference type="InterPro" id="IPR001482">
    <property type="entry name" value="T2SS/T4SS_dom"/>
</dbReference>
<evidence type="ECO:0000313" key="4">
    <source>
        <dbReference type="Proteomes" id="UP000195897"/>
    </source>
</evidence>
<evidence type="ECO:0000259" key="2">
    <source>
        <dbReference type="PROSITE" id="PS00662"/>
    </source>
</evidence>
<dbReference type="Gene3D" id="3.30.450.90">
    <property type="match status" value="1"/>
</dbReference>
<dbReference type="RefSeq" id="WP_087369933.1">
    <property type="nucleotide sequence ID" value="NZ_NFKK01000001.1"/>
</dbReference>
<dbReference type="GO" id="GO:0005524">
    <property type="term" value="F:ATP binding"/>
    <property type="evidence" value="ECO:0007669"/>
    <property type="project" value="InterPro"/>
</dbReference>
<gene>
    <name evidence="3" type="ORF">B5F17_01005</name>
</gene>
<dbReference type="SUPFAM" id="SSF52540">
    <property type="entry name" value="P-loop containing nucleoside triphosphate hydrolases"/>
    <property type="match status" value="1"/>
</dbReference>
<dbReference type="AlphaFoldDB" id="A0A1Y4LF43"/>
<reference evidence="4" key="1">
    <citation type="submission" date="2017-04" db="EMBL/GenBank/DDBJ databases">
        <title>Function of individual gut microbiota members based on whole genome sequencing of pure cultures obtained from chicken caecum.</title>
        <authorList>
            <person name="Medvecky M."/>
            <person name="Cejkova D."/>
            <person name="Polansky O."/>
            <person name="Karasova D."/>
            <person name="Kubasova T."/>
            <person name="Cizek A."/>
            <person name="Rychlik I."/>
        </authorList>
    </citation>
    <scope>NUCLEOTIDE SEQUENCE [LARGE SCALE GENOMIC DNA]</scope>
    <source>
        <strain evidence="4">An180</strain>
    </source>
</reference>
<dbReference type="PROSITE" id="PS00662">
    <property type="entry name" value="T2SP_E"/>
    <property type="match status" value="1"/>
</dbReference>
<dbReference type="Proteomes" id="UP000195897">
    <property type="component" value="Unassembled WGS sequence"/>
</dbReference>
<dbReference type="NCBIfam" id="TIGR01420">
    <property type="entry name" value="pilT_fam"/>
    <property type="match status" value="1"/>
</dbReference>
<sequence>MELILEYLGRAMDKKASDVFIVSGMPVSFKIDGEIVPENEEKVMPERANELVSALYTLAGRSMEHFLQTGDDDFSISVKNLARFRVSAYRQRGSLAAVIRTVSFSVPDREQMEIPDEVMKIATMTRGLVLVTGPAGGGKSTTMACITDAINRTRSAHIITIEDPIEYLHRDVKSIVSQRELATDTDSYVTALRASLRQAPDVIMLGEMRDLDTIRIAMTAAETGHLVISTLHTVGAVNTMDRIIDVFPPNQQQQIRVQLAMVLRTVISQQLLPTIGGGQAPAFEIMHLNNAIRSMIRDSRIHQIDQVIQTSAAEGMISMDESILRLYKAGRITAETALRCAMTPEQLARRMGR</sequence>
<dbReference type="InterPro" id="IPR027417">
    <property type="entry name" value="P-loop_NTPase"/>
</dbReference>
<evidence type="ECO:0000313" key="3">
    <source>
        <dbReference type="EMBL" id="OUP54510.1"/>
    </source>
</evidence>
<dbReference type="GO" id="GO:0016887">
    <property type="term" value="F:ATP hydrolysis activity"/>
    <property type="evidence" value="ECO:0007669"/>
    <property type="project" value="InterPro"/>
</dbReference>
<dbReference type="CDD" id="cd01131">
    <property type="entry name" value="PilT"/>
    <property type="match status" value="1"/>
</dbReference>
<accession>A0A1Y4LF43</accession>
<feature type="domain" description="Bacterial type II secretion system protein E" evidence="2">
    <location>
        <begin position="196"/>
        <end position="210"/>
    </location>
</feature>
<comment type="similarity">
    <text evidence="1">Belongs to the GSP E family.</text>
</comment>
<dbReference type="EMBL" id="NFKK01000001">
    <property type="protein sequence ID" value="OUP54510.1"/>
    <property type="molecule type" value="Genomic_DNA"/>
</dbReference>
<name>A0A1Y4LF43_9FIRM</name>
<dbReference type="InterPro" id="IPR006321">
    <property type="entry name" value="PilT/PilU"/>
</dbReference>
<dbReference type="PANTHER" id="PTHR30486">
    <property type="entry name" value="TWITCHING MOTILITY PROTEIN PILT"/>
    <property type="match status" value="1"/>
</dbReference>
<dbReference type="Gene3D" id="3.40.50.300">
    <property type="entry name" value="P-loop containing nucleotide triphosphate hydrolases"/>
    <property type="match status" value="1"/>
</dbReference>
<dbReference type="InterPro" id="IPR050921">
    <property type="entry name" value="T4SS_GSP_E_ATPase"/>
</dbReference>
<protein>
    <submittedName>
        <fullName evidence="3">Type IV pili twitching motility protein PilT</fullName>
    </submittedName>
</protein>
<dbReference type="Pfam" id="PF00437">
    <property type="entry name" value="T2SSE"/>
    <property type="match status" value="1"/>
</dbReference>
<comment type="caution">
    <text evidence="3">The sequence shown here is derived from an EMBL/GenBank/DDBJ whole genome shotgun (WGS) entry which is preliminary data.</text>
</comment>
<evidence type="ECO:0000256" key="1">
    <source>
        <dbReference type="ARBA" id="ARBA00006611"/>
    </source>
</evidence>
<organism evidence="3 4">
    <name type="scientific">Butyricicoccus pullicaecorum</name>
    <dbReference type="NCBI Taxonomy" id="501571"/>
    <lineage>
        <taxon>Bacteria</taxon>
        <taxon>Bacillati</taxon>
        <taxon>Bacillota</taxon>
        <taxon>Clostridia</taxon>
        <taxon>Eubacteriales</taxon>
        <taxon>Butyricicoccaceae</taxon>
        <taxon>Butyricicoccus</taxon>
    </lineage>
</organism>
<proteinExistence type="inferred from homology"/>